<sequence length="189" mass="20260">MNQFPPDPDAPGPPGTPSLQLTVAFYPPQYAAEMRGAALARLDARLPHLHARTPLTTLRAVLHDSARLLGAHLTLRGAALDLRADPWSGGGTLRGETLAAARHHLMLPGPPRPLAGAELRALTARWTHGTLLLVQGGQVTEQLNLADELDRLTLHGVLHGPPGPATRLHAHRLRPGGQLEQWLAAPPRQ</sequence>
<dbReference type="EMBL" id="BAABQU010000026">
    <property type="protein sequence ID" value="GAA5440716.1"/>
    <property type="molecule type" value="Genomic_DNA"/>
</dbReference>
<dbReference type="RefSeq" id="WP_345445501.1">
    <property type="nucleotide sequence ID" value="NZ_BAABQU010000026.1"/>
</dbReference>
<name>A0ABP9UIU2_9DEIO</name>
<evidence type="ECO:0000313" key="2">
    <source>
        <dbReference type="Proteomes" id="UP001423409"/>
    </source>
</evidence>
<comment type="caution">
    <text evidence="1">The sequence shown here is derived from an EMBL/GenBank/DDBJ whole genome shotgun (WGS) entry which is preliminary data.</text>
</comment>
<accession>A0ABP9UIU2</accession>
<dbReference type="Proteomes" id="UP001423409">
    <property type="component" value="Unassembled WGS sequence"/>
</dbReference>
<protein>
    <submittedName>
        <fullName evidence="1">Uncharacterized protein</fullName>
    </submittedName>
</protein>
<keyword evidence="2" id="KW-1185">Reference proteome</keyword>
<proteinExistence type="predicted"/>
<gene>
    <name evidence="1" type="ORF">Dcae01_02234</name>
</gene>
<organism evidence="1 2">
    <name type="scientific">Deinococcus caeni</name>
    <dbReference type="NCBI Taxonomy" id="569127"/>
    <lineage>
        <taxon>Bacteria</taxon>
        <taxon>Thermotogati</taxon>
        <taxon>Deinococcota</taxon>
        <taxon>Deinococci</taxon>
        <taxon>Deinococcales</taxon>
        <taxon>Deinococcaceae</taxon>
        <taxon>Deinococcus</taxon>
    </lineage>
</organism>
<evidence type="ECO:0000313" key="1">
    <source>
        <dbReference type="EMBL" id="GAA5440716.1"/>
    </source>
</evidence>
<reference evidence="1 2" key="1">
    <citation type="submission" date="2024-02" db="EMBL/GenBank/DDBJ databases">
        <title>Deinococcus caeni NBRC 101312.</title>
        <authorList>
            <person name="Ichikawa N."/>
            <person name="Katano-Makiyama Y."/>
            <person name="Hidaka K."/>
        </authorList>
    </citation>
    <scope>NUCLEOTIDE SEQUENCE [LARGE SCALE GENOMIC DNA]</scope>
    <source>
        <strain evidence="1 2">NBRC 101312</strain>
    </source>
</reference>